<evidence type="ECO:0000259" key="1">
    <source>
        <dbReference type="PROSITE" id="PS51831"/>
    </source>
</evidence>
<dbReference type="InterPro" id="IPR003607">
    <property type="entry name" value="HD/PDEase_dom"/>
</dbReference>
<dbReference type="Proteomes" id="UP000176650">
    <property type="component" value="Unassembled WGS sequence"/>
</dbReference>
<dbReference type="PANTHER" id="PTHR46246:SF1">
    <property type="entry name" value="GUANOSINE-3',5'-BIS(DIPHOSPHATE) 3'-PYROPHOSPHOHYDROLASE MESH1"/>
    <property type="match status" value="1"/>
</dbReference>
<feature type="domain" description="HD" evidence="1">
    <location>
        <begin position="30"/>
        <end position="131"/>
    </location>
</feature>
<comment type="caution">
    <text evidence="2">The sequence shown here is derived from an EMBL/GenBank/DDBJ whole genome shotgun (WGS) entry which is preliminary data.</text>
</comment>
<dbReference type="STRING" id="1797298.A2988_03850"/>
<gene>
    <name evidence="2" type="ORF">A2988_03850</name>
</gene>
<dbReference type="Gene3D" id="1.10.3210.10">
    <property type="entry name" value="Hypothetical protein af1432"/>
    <property type="match status" value="1"/>
</dbReference>
<proteinExistence type="predicted"/>
<accession>A0A1F5BVH7</accession>
<dbReference type="EMBL" id="MEYS01000001">
    <property type="protein sequence ID" value="OGD34609.1"/>
    <property type="molecule type" value="Genomic_DNA"/>
</dbReference>
<evidence type="ECO:0000313" key="2">
    <source>
        <dbReference type="EMBL" id="OGD34609.1"/>
    </source>
</evidence>
<protein>
    <recommendedName>
        <fullName evidence="1">HD domain-containing protein</fullName>
    </recommendedName>
</protein>
<dbReference type="PROSITE" id="PS51831">
    <property type="entry name" value="HD"/>
    <property type="match status" value="1"/>
</dbReference>
<dbReference type="Pfam" id="PF13328">
    <property type="entry name" value="HD_4"/>
    <property type="match status" value="1"/>
</dbReference>
<dbReference type="SMART" id="SM00471">
    <property type="entry name" value="HDc"/>
    <property type="match status" value="1"/>
</dbReference>
<name>A0A1F5BVH7_9BACT</name>
<dbReference type="SUPFAM" id="SSF109604">
    <property type="entry name" value="HD-domain/PDEase-like"/>
    <property type="match status" value="1"/>
</dbReference>
<sequence length="193" mass="22022">MTFTPKIHKTISKAALLHKDQKRKHGDLPYIVHPYSVAFILSKYTKDEDIISAGLLHDTIEDCDYSAEQLKADFGERVAGIVLEVTEDVALKRGEGKVASWEERKQKYLEHLEGASQEALMVSCADKLHNLLSLMEAHELEGEALWRKFNTSVSRQMWFFKSVLAILKEKLESPIVDELEKAYGRAERLFSSK</sequence>
<dbReference type="InterPro" id="IPR052194">
    <property type="entry name" value="MESH1"/>
</dbReference>
<dbReference type="PANTHER" id="PTHR46246">
    <property type="entry name" value="GUANOSINE-3',5'-BIS(DIPHOSPHATE) 3'-PYROPHOSPHOHYDROLASE MESH1"/>
    <property type="match status" value="1"/>
</dbReference>
<dbReference type="CDD" id="cd00077">
    <property type="entry name" value="HDc"/>
    <property type="match status" value="1"/>
</dbReference>
<dbReference type="AlphaFoldDB" id="A0A1F5BVH7"/>
<evidence type="ECO:0000313" key="3">
    <source>
        <dbReference type="Proteomes" id="UP000176650"/>
    </source>
</evidence>
<organism evidence="2 3">
    <name type="scientific">Candidatus Azambacteria bacterium RIFCSPLOWO2_01_FULL_46_25</name>
    <dbReference type="NCBI Taxonomy" id="1797298"/>
    <lineage>
        <taxon>Bacteria</taxon>
        <taxon>Candidatus Azamiibacteriota</taxon>
    </lineage>
</organism>
<reference evidence="2 3" key="1">
    <citation type="journal article" date="2016" name="Nat. Commun.">
        <title>Thousands of microbial genomes shed light on interconnected biogeochemical processes in an aquifer system.</title>
        <authorList>
            <person name="Anantharaman K."/>
            <person name="Brown C.T."/>
            <person name="Hug L.A."/>
            <person name="Sharon I."/>
            <person name="Castelle C.J."/>
            <person name="Probst A.J."/>
            <person name="Thomas B.C."/>
            <person name="Singh A."/>
            <person name="Wilkins M.J."/>
            <person name="Karaoz U."/>
            <person name="Brodie E.L."/>
            <person name="Williams K.H."/>
            <person name="Hubbard S.S."/>
            <person name="Banfield J.F."/>
        </authorList>
    </citation>
    <scope>NUCLEOTIDE SEQUENCE [LARGE SCALE GENOMIC DNA]</scope>
</reference>
<dbReference type="InterPro" id="IPR006674">
    <property type="entry name" value="HD_domain"/>
</dbReference>
<dbReference type="GO" id="GO:0008893">
    <property type="term" value="F:guanosine-3',5'-bis(diphosphate) 3'-diphosphatase activity"/>
    <property type="evidence" value="ECO:0007669"/>
    <property type="project" value="TreeGrafter"/>
</dbReference>